<keyword evidence="1" id="KW-0479">Metal-binding</keyword>
<evidence type="ECO:0000256" key="2">
    <source>
        <dbReference type="SAM" id="MobiDB-lite"/>
    </source>
</evidence>
<dbReference type="EMBL" id="CAMXCT020001347">
    <property type="protein sequence ID" value="CAL1142595.1"/>
    <property type="molecule type" value="Genomic_DNA"/>
</dbReference>
<accession>A0A9P1CCS2</accession>
<comment type="caution">
    <text evidence="5">The sequence shown here is derived from an EMBL/GenBank/DDBJ whole genome shotgun (WGS) entry which is preliminary data.</text>
</comment>
<feature type="domain" description="Integrase catalytic" evidence="4">
    <location>
        <begin position="928"/>
        <end position="1098"/>
    </location>
</feature>
<dbReference type="OrthoDB" id="439192at2759"/>
<dbReference type="InterPro" id="IPR013103">
    <property type="entry name" value="RVT_2"/>
</dbReference>
<feature type="region of interest" description="Disordered" evidence="2">
    <location>
        <begin position="805"/>
        <end position="852"/>
    </location>
</feature>
<dbReference type="PANTHER" id="PTHR37984">
    <property type="entry name" value="PROTEIN CBG26694"/>
    <property type="match status" value="1"/>
</dbReference>
<evidence type="ECO:0000259" key="3">
    <source>
        <dbReference type="PROSITE" id="PS50158"/>
    </source>
</evidence>
<dbReference type="EMBL" id="CAMXCT030001347">
    <property type="protein sequence ID" value="CAL4776532.1"/>
    <property type="molecule type" value="Genomic_DNA"/>
</dbReference>
<evidence type="ECO:0000259" key="4">
    <source>
        <dbReference type="PROSITE" id="PS50994"/>
    </source>
</evidence>
<feature type="region of interest" description="Disordered" evidence="2">
    <location>
        <begin position="642"/>
        <end position="661"/>
    </location>
</feature>
<keyword evidence="7" id="KW-1185">Reference proteome</keyword>
<feature type="region of interest" description="Disordered" evidence="2">
    <location>
        <begin position="1229"/>
        <end position="1330"/>
    </location>
</feature>
<name>A0A9P1CCS2_9DINO</name>
<dbReference type="Gene3D" id="3.30.420.10">
    <property type="entry name" value="Ribonuclease H-like superfamily/Ribonuclease H"/>
    <property type="match status" value="1"/>
</dbReference>
<evidence type="ECO:0000256" key="1">
    <source>
        <dbReference type="PROSITE-ProRule" id="PRU00047"/>
    </source>
</evidence>
<dbReference type="GO" id="GO:0015074">
    <property type="term" value="P:DNA integration"/>
    <property type="evidence" value="ECO:0007669"/>
    <property type="project" value="InterPro"/>
</dbReference>
<feature type="domain" description="CCHC-type" evidence="3">
    <location>
        <begin position="102"/>
        <end position="115"/>
    </location>
</feature>
<dbReference type="InterPro" id="IPR001878">
    <property type="entry name" value="Znf_CCHC"/>
</dbReference>
<gene>
    <name evidence="5" type="ORF">C1SCF055_LOCUS16311</name>
</gene>
<keyword evidence="1" id="KW-0862">Zinc</keyword>
<evidence type="ECO:0000313" key="7">
    <source>
        <dbReference type="Proteomes" id="UP001152797"/>
    </source>
</evidence>
<dbReference type="InterPro" id="IPR036397">
    <property type="entry name" value="RNaseH_sf"/>
</dbReference>
<dbReference type="InterPro" id="IPR050951">
    <property type="entry name" value="Retrovirus_Pol_polyprotein"/>
</dbReference>
<dbReference type="PANTHER" id="PTHR37984:SF5">
    <property type="entry name" value="PROTEIN NYNRIN-LIKE"/>
    <property type="match status" value="1"/>
</dbReference>
<dbReference type="SUPFAM" id="SSF57756">
    <property type="entry name" value="Retrovirus zinc finger-like domains"/>
    <property type="match status" value="1"/>
</dbReference>
<dbReference type="InterPro" id="IPR036875">
    <property type="entry name" value="Znf_CCHC_sf"/>
</dbReference>
<feature type="compositionally biased region" description="Polar residues" evidence="2">
    <location>
        <begin position="1229"/>
        <end position="1248"/>
    </location>
</feature>
<feature type="compositionally biased region" description="Polar residues" evidence="2">
    <location>
        <begin position="1265"/>
        <end position="1278"/>
    </location>
</feature>
<feature type="compositionally biased region" description="Basic and acidic residues" evidence="2">
    <location>
        <begin position="816"/>
        <end position="839"/>
    </location>
</feature>
<sequence>MYWTVDDPLDDETLAQLADDNDEDAAMVVQFEDAVTEAVQSDADLAAYFSSYQGARRRLTERAKFRGFWPVRKGGKSGGKKGFGKGGGKGKSLAQRIANSTCRLCGKKGHWKAECSLRQSASSTGPPSDGSTVPISMAVVDDVPTEIPPEISHLPEMRFPEPLNELSIRANHREYNKSQKKQISREVVSAMTLEELASEKITFRESKKGMTYAQAFEDAQWTEFILNRFEMSDKPEHMMFVQYVRLRLKDVQVKTKTSNQSPKPKENKSMPPVPQEVWEDVMPTDGSDPADLMHLPFIQEEMQDLRQSNQHLSNRMGQVEMMMHEMLEHMKKMQADLIRHGMFAEEVHLNMTLDTDFDFTHDVSNNSYHRRIQRMVKQFQSELDQVIQQNQKNKFRLPQLDLFEVMCSSDSELTKQMSSIGGRSKRFGLAEGDLQTAAGRRRMFQVLTTQNPKNLWYSPECGPWVRGHGSVWKPPIGLMWRNESLHGLHDILQKRLASLWQISLAIVLYRFQVQRSLHFHLEQPDSSKMLQLQPLSEIGEHTRLCRFDLCRMGNLTDPESAMPIRKRLNVATTSDPLARAIHGKLYNPDHEHRQTAGSLQFVDVREGKRMSLSTFTEKYPAKFARQVVKILLYEVPKEKPVFAMDDPPSQENNNEHPTKKRRLMSKLSPQAIAQRFADASWQTVMRRANVMAPRVGPLVIDTGEIIHEISMLCPEHEIKHVVLCRGTDRYPGPTRNVPPGSAPLTKRICIRRKHEDVVVDDEWEPWEKLTFKGLRRKGTPARVSLTIFAKAKTVVGQEIPVSEHVPVQSQSSADVRAVRSAEFEGSEPEPKRPRTHEPMDVAQRVSEPEKTESIDRHVIDLASQKHGPRFMMLKPETQAWLLKVHRNLGHPGAMKLTEFCRQLGCPSEILQAIGDLKCSTCAENQDPKIARPSSIHDHGDFGDVVAIDGITWTNKMGQQYNIYHMLDQSTLYHTAVVTRAHDAEQAIHALHQGWIQWAGPPGLLCMDAGTELNSNDFMTFLQRYSIKHRTIATEAHWQNSRVERHGAVLQSILNKMDTEEPLDSFEKVSQATALATATKNQWSRHRGYPPEVLVFGKSSRVAGSVVSDMQLPSHSLAIDGRPEGLRFREELALRERARRAFTATDNCQVLRRALVQRSRPNRGKYVQGDHVMMWRKRGEADGSWIGPLRVVLQESSHVVWITMGSKLYRVAPEHLRPLSAVEEWQHRSTINENQSGDSPRSTSPNQSIIPPHGGVQYHNLIPTEAPSSTNTANNQDVNQIPIIPNEDNPNVSVIPISDSNSEQPDGEPVPNNQDPSENVEQPPNPVEVPIPDTDDELFVEADHVFQVDNDQCWKLEIPICAQDITRWREETKPQEMAFLVSAAKQQRSEVKLSDLTAEDRERFRQAKMKEVESWISTETITKIMRNQIPKANILRSRWILTWKEVDPTADQPQQSQKMKPKARLVVLGFEDPEVSEIPRDSPTMNKLTRMLLLQYCASRKWDIQSFDVQTAFLRGSEQSNRVLGMEPPEEMRQKLKLRQDEVVQLLKGAYGRVDAPYLWFVELKKTLEELGFQASPFDPCLFHLSDPKTQETQGLIGVHVDDGLCCGNETFQNKLKQLEAKFPFGSRKMHKFVFTGLHVTQEADYTITVNQSQYVRDIHAISISHDRRCQPDSVVTEEERQALRALIGSLQYAAVNTRPDICSRLGWLQSQINKAKVSTLVEANRTLHEAKQHSNVALRIQSIPVPDLRFVAFSDASFASEKCPDSHQGMMIMSAHKCIGENRRSPINPMVWHSKKIQKVAVSTLSAEAMALAGAVDMLSWVRLFWAWICDHRCDWRQADSTLLRLPPAFSALTPELPEKQPMPEVAKRILNDIPKERSDFITTDCK</sequence>
<reference evidence="5" key="1">
    <citation type="submission" date="2022-10" db="EMBL/GenBank/DDBJ databases">
        <authorList>
            <person name="Chen Y."/>
            <person name="Dougan E. K."/>
            <person name="Chan C."/>
            <person name="Rhodes N."/>
            <person name="Thang M."/>
        </authorList>
    </citation>
    <scope>NUCLEOTIDE SEQUENCE</scope>
</reference>
<keyword evidence="1" id="KW-0863">Zinc-finger</keyword>
<evidence type="ECO:0000313" key="6">
    <source>
        <dbReference type="EMBL" id="CAL4776532.1"/>
    </source>
</evidence>
<evidence type="ECO:0000313" key="5">
    <source>
        <dbReference type="EMBL" id="CAI3989220.1"/>
    </source>
</evidence>
<organism evidence="5">
    <name type="scientific">Cladocopium goreaui</name>
    <dbReference type="NCBI Taxonomy" id="2562237"/>
    <lineage>
        <taxon>Eukaryota</taxon>
        <taxon>Sar</taxon>
        <taxon>Alveolata</taxon>
        <taxon>Dinophyceae</taxon>
        <taxon>Suessiales</taxon>
        <taxon>Symbiodiniaceae</taxon>
        <taxon>Cladocopium</taxon>
    </lineage>
</organism>
<reference evidence="6 7" key="2">
    <citation type="submission" date="2024-05" db="EMBL/GenBank/DDBJ databases">
        <authorList>
            <person name="Chen Y."/>
            <person name="Shah S."/>
            <person name="Dougan E. K."/>
            <person name="Thang M."/>
            <person name="Chan C."/>
        </authorList>
    </citation>
    <scope>NUCLEOTIDE SEQUENCE [LARGE SCALE GENOMIC DNA]</scope>
</reference>
<dbReference type="PROSITE" id="PS50158">
    <property type="entry name" value="ZF_CCHC"/>
    <property type="match status" value="1"/>
</dbReference>
<dbReference type="GO" id="GO:0003676">
    <property type="term" value="F:nucleic acid binding"/>
    <property type="evidence" value="ECO:0007669"/>
    <property type="project" value="InterPro"/>
</dbReference>
<dbReference type="EMBL" id="CAMXCT010001347">
    <property type="protein sequence ID" value="CAI3989220.1"/>
    <property type="molecule type" value="Genomic_DNA"/>
</dbReference>
<feature type="compositionally biased region" description="Polar residues" evidence="2">
    <location>
        <begin position="1287"/>
        <end position="1303"/>
    </location>
</feature>
<proteinExistence type="predicted"/>
<dbReference type="Pfam" id="PF07727">
    <property type="entry name" value="RVT_2"/>
    <property type="match status" value="1"/>
</dbReference>
<dbReference type="SUPFAM" id="SSF53098">
    <property type="entry name" value="Ribonuclease H-like"/>
    <property type="match status" value="1"/>
</dbReference>
<dbReference type="InterPro" id="IPR012337">
    <property type="entry name" value="RNaseH-like_sf"/>
</dbReference>
<feature type="region of interest" description="Disordered" evidence="2">
    <location>
        <begin position="254"/>
        <end position="274"/>
    </location>
</feature>
<dbReference type="InterPro" id="IPR001584">
    <property type="entry name" value="Integrase_cat-core"/>
</dbReference>
<protein>
    <submittedName>
        <fullName evidence="6">Retrovirus-related Pol polyprotein from transposon RE1 (Retro element 1) (AtRE1)</fullName>
    </submittedName>
</protein>
<dbReference type="Proteomes" id="UP001152797">
    <property type="component" value="Unassembled WGS sequence"/>
</dbReference>
<dbReference type="GO" id="GO:0008270">
    <property type="term" value="F:zinc ion binding"/>
    <property type="evidence" value="ECO:0007669"/>
    <property type="project" value="UniProtKB-KW"/>
</dbReference>
<dbReference type="PROSITE" id="PS50994">
    <property type="entry name" value="INTEGRASE"/>
    <property type="match status" value="1"/>
</dbReference>